<feature type="region of interest" description="Disordered" evidence="1">
    <location>
        <begin position="51"/>
        <end position="152"/>
    </location>
</feature>
<feature type="compositionally biased region" description="Polar residues" evidence="1">
    <location>
        <begin position="72"/>
        <end position="88"/>
    </location>
</feature>
<dbReference type="EMBL" id="JBHSZH010000005">
    <property type="protein sequence ID" value="MFC7081707.1"/>
    <property type="molecule type" value="Genomic_DNA"/>
</dbReference>
<dbReference type="Proteomes" id="UP001596407">
    <property type="component" value="Unassembled WGS sequence"/>
</dbReference>
<comment type="caution">
    <text evidence="2">The sequence shown here is derived from an EMBL/GenBank/DDBJ whole genome shotgun (WGS) entry which is preliminary data.</text>
</comment>
<name>A0ABD5WRA5_9EURY</name>
<evidence type="ECO:0000313" key="2">
    <source>
        <dbReference type="EMBL" id="MFC7081707.1"/>
    </source>
</evidence>
<proteinExistence type="predicted"/>
<evidence type="ECO:0000313" key="3">
    <source>
        <dbReference type="Proteomes" id="UP001596407"/>
    </source>
</evidence>
<dbReference type="RefSeq" id="WP_382210133.1">
    <property type="nucleotide sequence ID" value="NZ_JBHSZH010000005.1"/>
</dbReference>
<feature type="compositionally biased region" description="Basic and acidic residues" evidence="1">
    <location>
        <begin position="51"/>
        <end position="61"/>
    </location>
</feature>
<dbReference type="AlphaFoldDB" id="A0ABD5WRA5"/>
<sequence length="152" mass="16556">MTDASDYEPVECPVSDCTYRDAIRPVAAHVGRSDDDGHSWDRLGYGGARDFVETEKRRQQQADDGGQSGSSTVSDGANPTTDTSPTTRASDDAGEFTRQSGEFEEARERPTSNSGSSETRWSSCASPASTTCRRWRTSASASWPTSTRFWPT</sequence>
<protein>
    <submittedName>
        <fullName evidence="2">Uncharacterized protein</fullName>
    </submittedName>
</protein>
<organism evidence="2 3">
    <name type="scientific">Halorussus caseinilyticus</name>
    <dbReference type="NCBI Taxonomy" id="3034025"/>
    <lineage>
        <taxon>Archaea</taxon>
        <taxon>Methanobacteriati</taxon>
        <taxon>Methanobacteriota</taxon>
        <taxon>Stenosarchaea group</taxon>
        <taxon>Halobacteria</taxon>
        <taxon>Halobacteriales</taxon>
        <taxon>Haladaptataceae</taxon>
        <taxon>Halorussus</taxon>
    </lineage>
</organism>
<evidence type="ECO:0000256" key="1">
    <source>
        <dbReference type="SAM" id="MobiDB-lite"/>
    </source>
</evidence>
<feature type="compositionally biased region" description="Polar residues" evidence="1">
    <location>
        <begin position="111"/>
        <end position="152"/>
    </location>
</feature>
<reference evidence="2 3" key="1">
    <citation type="journal article" date="2019" name="Int. J. Syst. Evol. Microbiol.">
        <title>The Global Catalogue of Microorganisms (GCM) 10K type strain sequencing project: providing services to taxonomists for standard genome sequencing and annotation.</title>
        <authorList>
            <consortium name="The Broad Institute Genomics Platform"/>
            <consortium name="The Broad Institute Genome Sequencing Center for Infectious Disease"/>
            <person name="Wu L."/>
            <person name="Ma J."/>
        </authorList>
    </citation>
    <scope>NUCLEOTIDE SEQUENCE [LARGE SCALE GENOMIC DNA]</scope>
    <source>
        <strain evidence="2 3">DT72</strain>
    </source>
</reference>
<keyword evidence="3" id="KW-1185">Reference proteome</keyword>
<gene>
    <name evidence="2" type="ORF">ACFQJ6_17985</name>
</gene>
<accession>A0ABD5WRA5</accession>
<feature type="compositionally biased region" description="Low complexity" evidence="1">
    <location>
        <begin position="62"/>
        <end position="71"/>
    </location>
</feature>